<accession>A0A1R3I3A4</accession>
<reference evidence="4" key="1">
    <citation type="submission" date="2013-09" db="EMBL/GenBank/DDBJ databases">
        <title>Corchorus olitorius genome sequencing.</title>
        <authorList>
            <person name="Alam M."/>
            <person name="Haque M.S."/>
            <person name="Islam M.S."/>
            <person name="Emdad E.M."/>
            <person name="Islam M.M."/>
            <person name="Ahmed B."/>
            <person name="Halim A."/>
            <person name="Hossen Q.M.M."/>
            <person name="Hossain M.Z."/>
            <person name="Ahmed R."/>
            <person name="Khan M.M."/>
            <person name="Islam R."/>
            <person name="Rashid M.M."/>
            <person name="Khan S.A."/>
            <person name="Rahman M.S."/>
            <person name="Alam M."/>
            <person name="Yahiya A.S."/>
            <person name="Khan M.S."/>
            <person name="Azam M.S."/>
            <person name="Haque T."/>
            <person name="Lashkar M.Z.H."/>
            <person name="Akhand A.I."/>
            <person name="Morshed G."/>
            <person name="Roy S."/>
            <person name="Uddin K.S."/>
            <person name="Rabeya T."/>
            <person name="Hossain A.S."/>
            <person name="Chowdhury A."/>
            <person name="Snigdha A.R."/>
            <person name="Mortoza M.S."/>
            <person name="Matin S.A."/>
            <person name="Hoque S.M.E."/>
            <person name="Islam M.K."/>
            <person name="Roy D.K."/>
            <person name="Haider R."/>
            <person name="Moosa M.M."/>
            <person name="Elias S.M."/>
            <person name="Hasan A.M."/>
            <person name="Jahan S."/>
            <person name="Shafiuddin M."/>
            <person name="Mahmood N."/>
            <person name="Shommy N.S."/>
        </authorList>
    </citation>
    <scope>NUCLEOTIDE SEQUENCE [LARGE SCALE GENOMIC DNA]</scope>
    <source>
        <strain evidence="4">cv. O-4</strain>
    </source>
</reference>
<dbReference type="SUPFAM" id="SSF52058">
    <property type="entry name" value="L domain-like"/>
    <property type="match status" value="1"/>
</dbReference>
<dbReference type="InterPro" id="IPR032675">
    <property type="entry name" value="LRR_dom_sf"/>
</dbReference>
<evidence type="ECO:0000313" key="4">
    <source>
        <dbReference type="Proteomes" id="UP000187203"/>
    </source>
</evidence>
<organism evidence="3 4">
    <name type="scientific">Corchorus olitorius</name>
    <dbReference type="NCBI Taxonomy" id="93759"/>
    <lineage>
        <taxon>Eukaryota</taxon>
        <taxon>Viridiplantae</taxon>
        <taxon>Streptophyta</taxon>
        <taxon>Embryophyta</taxon>
        <taxon>Tracheophyta</taxon>
        <taxon>Spermatophyta</taxon>
        <taxon>Magnoliopsida</taxon>
        <taxon>eudicotyledons</taxon>
        <taxon>Gunneridae</taxon>
        <taxon>Pentapetalae</taxon>
        <taxon>rosids</taxon>
        <taxon>malvids</taxon>
        <taxon>Malvales</taxon>
        <taxon>Malvaceae</taxon>
        <taxon>Grewioideae</taxon>
        <taxon>Apeibeae</taxon>
        <taxon>Corchorus</taxon>
    </lineage>
</organism>
<keyword evidence="4" id="KW-1185">Reference proteome</keyword>
<keyword evidence="1" id="KW-0677">Repeat</keyword>
<feature type="domain" description="Disease resistance R13L4/SHOC-2-like LRR" evidence="2">
    <location>
        <begin position="16"/>
        <end position="341"/>
    </location>
</feature>
<evidence type="ECO:0000313" key="3">
    <source>
        <dbReference type="EMBL" id="OMO76981.1"/>
    </source>
</evidence>
<dbReference type="InterPro" id="IPR055414">
    <property type="entry name" value="LRR_R13L4/SHOC2-like"/>
</dbReference>
<evidence type="ECO:0000259" key="2">
    <source>
        <dbReference type="Pfam" id="PF23598"/>
    </source>
</evidence>
<dbReference type="PANTHER" id="PTHR47186">
    <property type="entry name" value="LEUCINE-RICH REPEAT-CONTAINING PROTEIN 57"/>
    <property type="match status" value="1"/>
</dbReference>
<name>A0A1R3I3A4_9ROSI</name>
<dbReference type="Gene3D" id="3.80.10.10">
    <property type="entry name" value="Ribonuclease Inhibitor"/>
    <property type="match status" value="1"/>
</dbReference>
<comment type="caution">
    <text evidence="3">The sequence shown here is derived from an EMBL/GenBank/DDBJ whole genome shotgun (WGS) entry which is preliminary data.</text>
</comment>
<dbReference type="PANTHER" id="PTHR47186:SF57">
    <property type="entry name" value="OS02G0478300 PROTEIN"/>
    <property type="match status" value="1"/>
</dbReference>
<gene>
    <name evidence="3" type="ORF">COLO4_25423</name>
</gene>
<protein>
    <submittedName>
        <fullName evidence="3">Disease resistance protein RPM1</fullName>
    </submittedName>
</protein>
<dbReference type="EMBL" id="AWUE01019033">
    <property type="protein sequence ID" value="OMO76981.1"/>
    <property type="molecule type" value="Genomic_DNA"/>
</dbReference>
<dbReference type="Pfam" id="PF23598">
    <property type="entry name" value="LRR_14"/>
    <property type="match status" value="1"/>
</dbReference>
<sequence length="390" mass="44338">MTVKGEGIQLENGMSQLRSLVVFVAGDVPKSLFYKLPSGFKLLRVLDLENVPIIVLPTEVGNFFNLRYLNLTRTQVKMLPRSIGKLVNLQTLVLEEANIEELPRQIVKLENLQHLSGSVPCFEDRFLWRYDCIRVPPNVCKIKSLQVLSFVEGTGSLIKQLKEMTQLKTLGLGVVEEAYEKDLCSAIGEMKDLQNLLLYAPFERLKLDALLSAPPYLDKLFLNGEMDKVPHWLMQLKNLTQLTLQNSGLGEGLLSHIQELPNLSYLTLGDSAYNQERLCFVEGFQKLKFLRIFNFPLLNEIVIEKNVMSGLEELQIDECKALRGLPYGLDHLTHLKEVSFYDVSREIVKQLYEQGNIDTDSSVAIQGINMVKSNDDEAKSKWVYKILSDL</sequence>
<proteinExistence type="predicted"/>
<dbReference type="Proteomes" id="UP000187203">
    <property type="component" value="Unassembled WGS sequence"/>
</dbReference>
<evidence type="ECO:0000256" key="1">
    <source>
        <dbReference type="ARBA" id="ARBA00022737"/>
    </source>
</evidence>
<dbReference type="STRING" id="93759.A0A1R3I3A4"/>
<dbReference type="OrthoDB" id="598235at2759"/>
<dbReference type="AlphaFoldDB" id="A0A1R3I3A4"/>